<reference evidence="1" key="1">
    <citation type="submission" date="2023-07" db="EMBL/GenBank/DDBJ databases">
        <title>Genomic Encyclopedia of Type Strains, Phase IV (KMG-IV): sequencing the most valuable type-strain genomes for metagenomic binning, comparative biology and taxonomic classification.</title>
        <authorList>
            <person name="Goeker M."/>
        </authorList>
    </citation>
    <scope>NUCLEOTIDE SEQUENCE</scope>
    <source>
        <strain evidence="1">DSM 26174</strain>
    </source>
</reference>
<sequence length="278" mass="31047">MRKICFIILSFIGIVFWSCDDQKLLQDSIEMNLPSDLPELFIPGQTIHFVLHPTNNYEKIGVAELNHVEVEKDGQELFSRLPRTSDDGFTFRYIVRSEDLGKNITFTFTGVLNNTVMASSDFSIQVIDSYDQVGFFKQSYTHTITGDAKESINNILLDSPIRTVVPQAADLTVFQATDGGRPAGIRSPDSLELSPSNVTQLVSLGRLYLLDIDNAQTLTERIISASEDKITGQTSYSFDNAGGIYSYSTRFSHAGIIQVESVTNRNMTLNIYGLYIKE</sequence>
<dbReference type="RefSeq" id="WP_309936572.1">
    <property type="nucleotide sequence ID" value="NZ_AP025305.1"/>
</dbReference>
<proteinExistence type="predicted"/>
<organism evidence="1 2">
    <name type="scientific">Aureibacter tunicatorum</name>
    <dbReference type="NCBI Taxonomy" id="866807"/>
    <lineage>
        <taxon>Bacteria</taxon>
        <taxon>Pseudomonadati</taxon>
        <taxon>Bacteroidota</taxon>
        <taxon>Cytophagia</taxon>
        <taxon>Cytophagales</taxon>
        <taxon>Persicobacteraceae</taxon>
        <taxon>Aureibacter</taxon>
    </lineage>
</organism>
<evidence type="ECO:0000313" key="1">
    <source>
        <dbReference type="EMBL" id="MDR6237132.1"/>
    </source>
</evidence>
<gene>
    <name evidence="1" type="ORF">HNQ88_000108</name>
</gene>
<protein>
    <submittedName>
        <fullName evidence="1">Uncharacterized protein</fullName>
    </submittedName>
</protein>
<keyword evidence="2" id="KW-1185">Reference proteome</keyword>
<dbReference type="AlphaFoldDB" id="A0AAE4BRD4"/>
<name>A0AAE4BRD4_9BACT</name>
<evidence type="ECO:0000313" key="2">
    <source>
        <dbReference type="Proteomes" id="UP001185092"/>
    </source>
</evidence>
<dbReference type="EMBL" id="JAVDQD010000001">
    <property type="protein sequence ID" value="MDR6237132.1"/>
    <property type="molecule type" value="Genomic_DNA"/>
</dbReference>
<accession>A0AAE4BRD4</accession>
<dbReference type="Proteomes" id="UP001185092">
    <property type="component" value="Unassembled WGS sequence"/>
</dbReference>
<comment type="caution">
    <text evidence="1">The sequence shown here is derived from an EMBL/GenBank/DDBJ whole genome shotgun (WGS) entry which is preliminary data.</text>
</comment>